<protein>
    <recommendedName>
        <fullName evidence="4">FtsX-like permease family protein</fullName>
    </recommendedName>
</protein>
<evidence type="ECO:0000256" key="1">
    <source>
        <dbReference type="SAM" id="Phobius"/>
    </source>
</evidence>
<gene>
    <name evidence="2" type="ORF">NMU03_02980</name>
</gene>
<feature type="transmembrane region" description="Helical" evidence="1">
    <location>
        <begin position="113"/>
        <end position="140"/>
    </location>
</feature>
<evidence type="ECO:0008006" key="4">
    <source>
        <dbReference type="Google" id="ProtNLM"/>
    </source>
</evidence>
<keyword evidence="3" id="KW-1185">Reference proteome</keyword>
<keyword evidence="1" id="KW-0812">Transmembrane</keyword>
<sequence length="355" mass="40614">MKQIILAVRMLKKDWKSNVYYTVMLAIVSATAFIFGGISQNVYLQVAMDTNLYGKLIPRYSEFIIMIVVGFSLFLAFHAYLYALKRKSQELKLIKAAGGSLIKMTVFLSIQNIICILLGSIGGLLIGLIIQTLIHFIIYTYLNIQAPYFMIDITSMIDSFLIHIFSFVITTILGCGYIHRNEIQNLSDQRTDWTKDKRIVRFPSFIHIFLYVLGIIMFLTAEDETLLMGAIAYSLIGCCGASGLIRQKVCEILRQSIYKKERMDKIQNIVFHSLIYTLKQNFLLVLGLLFSSTAMMSWTISCVNQPKEFIVAFLSFICSLILLYSSAFSMFLTECKKERVIMNFCGNVDFLFMIF</sequence>
<feature type="transmembrane region" description="Helical" evidence="1">
    <location>
        <begin position="266"/>
        <end position="290"/>
    </location>
</feature>
<reference evidence="2" key="1">
    <citation type="submission" date="2022-07" db="EMBL/GenBank/DDBJ databases">
        <title>Faecal culturing of patients with breast cancer.</title>
        <authorList>
            <person name="Teng N.M.Y."/>
            <person name="Kiu R."/>
            <person name="Evans R."/>
            <person name="Baker D.J."/>
            <person name="Zenner C."/>
            <person name="Robinson S.D."/>
            <person name="Hall L.J."/>
        </authorList>
    </citation>
    <scope>NUCLEOTIDE SEQUENCE</scope>
    <source>
        <strain evidence="2">LH1062</strain>
    </source>
</reference>
<feature type="transmembrane region" description="Helical" evidence="1">
    <location>
        <begin position="63"/>
        <end position="83"/>
    </location>
</feature>
<feature type="transmembrane region" description="Helical" evidence="1">
    <location>
        <begin position="310"/>
        <end position="332"/>
    </location>
</feature>
<keyword evidence="1" id="KW-1133">Transmembrane helix</keyword>
<proteinExistence type="predicted"/>
<keyword evidence="1" id="KW-0472">Membrane</keyword>
<feature type="transmembrane region" description="Helical" evidence="1">
    <location>
        <begin position="226"/>
        <end position="245"/>
    </location>
</feature>
<evidence type="ECO:0000313" key="3">
    <source>
        <dbReference type="Proteomes" id="UP001060112"/>
    </source>
</evidence>
<organism evidence="2 3">
    <name type="scientific">Allocoprobacillus halotolerans</name>
    <dbReference type="NCBI Taxonomy" id="2944914"/>
    <lineage>
        <taxon>Bacteria</taxon>
        <taxon>Bacillati</taxon>
        <taxon>Bacillota</taxon>
        <taxon>Erysipelotrichia</taxon>
        <taxon>Erysipelotrichales</taxon>
        <taxon>Erysipelotrichaceae</taxon>
        <taxon>Allocoprobacillus</taxon>
    </lineage>
</organism>
<name>A0ABY5I353_9FIRM</name>
<feature type="transmembrane region" description="Helical" evidence="1">
    <location>
        <begin position="20"/>
        <end position="43"/>
    </location>
</feature>
<feature type="transmembrane region" description="Helical" evidence="1">
    <location>
        <begin position="160"/>
        <end position="178"/>
    </location>
</feature>
<dbReference type="EMBL" id="CP101620">
    <property type="protein sequence ID" value="UTY39788.1"/>
    <property type="molecule type" value="Genomic_DNA"/>
</dbReference>
<dbReference type="Proteomes" id="UP001060112">
    <property type="component" value="Chromosome"/>
</dbReference>
<dbReference type="RefSeq" id="WP_290141187.1">
    <property type="nucleotide sequence ID" value="NZ_CP101620.1"/>
</dbReference>
<feature type="transmembrane region" description="Helical" evidence="1">
    <location>
        <begin position="199"/>
        <end position="220"/>
    </location>
</feature>
<evidence type="ECO:0000313" key="2">
    <source>
        <dbReference type="EMBL" id="UTY39788.1"/>
    </source>
</evidence>
<accession>A0ABY5I353</accession>